<keyword evidence="2" id="KW-0472">Membrane</keyword>
<dbReference type="EMBL" id="FRCT01000005">
    <property type="protein sequence ID" value="SHM50124.1"/>
    <property type="molecule type" value="Genomic_DNA"/>
</dbReference>
<dbReference type="Proteomes" id="UP000184394">
    <property type="component" value="Unassembled WGS sequence"/>
</dbReference>
<evidence type="ECO:0000313" key="3">
    <source>
        <dbReference type="EMBL" id="SHM50124.1"/>
    </source>
</evidence>
<name>A0A1M7JAW3_RUMFL</name>
<dbReference type="OrthoDB" id="1823436at2"/>
<evidence type="ECO:0000256" key="2">
    <source>
        <dbReference type="SAM" id="Phobius"/>
    </source>
</evidence>
<organism evidence="3 4">
    <name type="scientific">Ruminococcus flavefaciens</name>
    <dbReference type="NCBI Taxonomy" id="1265"/>
    <lineage>
        <taxon>Bacteria</taxon>
        <taxon>Bacillati</taxon>
        <taxon>Bacillota</taxon>
        <taxon>Clostridia</taxon>
        <taxon>Eubacteriales</taxon>
        <taxon>Oscillospiraceae</taxon>
        <taxon>Ruminococcus</taxon>
    </lineage>
</organism>
<evidence type="ECO:0000313" key="4">
    <source>
        <dbReference type="Proteomes" id="UP000184394"/>
    </source>
</evidence>
<feature type="compositionally biased region" description="Acidic residues" evidence="1">
    <location>
        <begin position="90"/>
        <end position="101"/>
    </location>
</feature>
<keyword evidence="2" id="KW-1133">Transmembrane helix</keyword>
<proteinExistence type="predicted"/>
<feature type="transmembrane region" description="Helical" evidence="2">
    <location>
        <begin position="47"/>
        <end position="67"/>
    </location>
</feature>
<keyword evidence="2" id="KW-0812">Transmembrane</keyword>
<gene>
    <name evidence="3" type="ORF">SAMN04487860_105238</name>
</gene>
<reference evidence="3 4" key="1">
    <citation type="submission" date="2016-11" db="EMBL/GenBank/DDBJ databases">
        <authorList>
            <person name="Jaros S."/>
            <person name="Januszkiewicz K."/>
            <person name="Wedrychowicz H."/>
        </authorList>
    </citation>
    <scope>NUCLEOTIDE SEQUENCE [LARGE SCALE GENOMIC DNA]</scope>
    <source>
        <strain evidence="3 4">Y1</strain>
    </source>
</reference>
<protein>
    <submittedName>
        <fullName evidence="3">Uncharacterized protein</fullName>
    </submittedName>
</protein>
<feature type="transmembrane region" description="Helical" evidence="2">
    <location>
        <begin position="14"/>
        <end position="35"/>
    </location>
</feature>
<feature type="region of interest" description="Disordered" evidence="1">
    <location>
        <begin position="90"/>
        <end position="109"/>
    </location>
</feature>
<sequence length="109" mass="12051">MNSSKYDQVKYSKALRFAALRFIVAVYICYLAFKIASADDTTMSKTLCWIIGGVFIAAAIGFGVYSYKRFHADLDDAKLKEEDTIEAVAEEADAEDSDADSDISVNENI</sequence>
<accession>A0A1M7JAW3</accession>
<dbReference type="AlphaFoldDB" id="A0A1M7JAW3"/>
<evidence type="ECO:0000256" key="1">
    <source>
        <dbReference type="SAM" id="MobiDB-lite"/>
    </source>
</evidence>